<dbReference type="GO" id="GO:0016491">
    <property type="term" value="F:oxidoreductase activity"/>
    <property type="evidence" value="ECO:0007669"/>
    <property type="project" value="InterPro"/>
</dbReference>
<dbReference type="PANTHER" id="PTHR11474:SF76">
    <property type="entry name" value="SHKT DOMAIN-CONTAINING PROTEIN"/>
    <property type="match status" value="1"/>
</dbReference>
<dbReference type="RefSeq" id="WP_008484930.1">
    <property type="nucleotide sequence ID" value="NZ_AMRI01000014.1"/>
</dbReference>
<dbReference type="OrthoDB" id="2874181at2"/>
<dbReference type="SUPFAM" id="SSF48056">
    <property type="entry name" value="Di-copper centre-containing domain"/>
    <property type="match status" value="1"/>
</dbReference>
<evidence type="ECO:0000313" key="5">
    <source>
        <dbReference type="EMBL" id="EKE72416.1"/>
    </source>
</evidence>
<comment type="caution">
    <text evidence="5">The sequence shown here is derived from an EMBL/GenBank/DDBJ whole genome shotgun (WGS) entry which is preliminary data.</text>
</comment>
<protein>
    <submittedName>
        <fullName evidence="5">Tyrosinase</fullName>
    </submittedName>
</protein>
<dbReference type="InterPro" id="IPR008922">
    <property type="entry name" value="Di-copper_centre_dom_sf"/>
</dbReference>
<dbReference type="eggNOG" id="ENOG5030I5T">
    <property type="taxonomic scope" value="Bacteria"/>
</dbReference>
<organism evidence="5 6">
    <name type="scientific">Gallaecimonas xiamenensis 3-C-1</name>
    <dbReference type="NCBI Taxonomy" id="745411"/>
    <lineage>
        <taxon>Bacteria</taxon>
        <taxon>Pseudomonadati</taxon>
        <taxon>Pseudomonadota</taxon>
        <taxon>Gammaproteobacteria</taxon>
        <taxon>Enterobacterales</taxon>
        <taxon>Gallaecimonadaceae</taxon>
        <taxon>Gallaecimonas</taxon>
    </lineage>
</organism>
<evidence type="ECO:0000259" key="3">
    <source>
        <dbReference type="PROSITE" id="PS00497"/>
    </source>
</evidence>
<dbReference type="InterPro" id="IPR002227">
    <property type="entry name" value="Tyrosinase_Cu-bd"/>
</dbReference>
<evidence type="ECO:0000256" key="2">
    <source>
        <dbReference type="ARBA" id="ARBA00023008"/>
    </source>
</evidence>
<dbReference type="AlphaFoldDB" id="K2IQE7"/>
<proteinExistence type="predicted"/>
<keyword evidence="1" id="KW-0479">Metal-binding</keyword>
<name>K2IQE7_9GAMM</name>
<sequence length="513" mass="57276">MAQLKVRYSVRELQDRYDRGDKKPLEDLVRAWHKICLLSPDDLNSFFVIGGYHGEPFAGQGATDPSYWGGYCNHGNVLFPTWHRVYMLRIEQALNAMVPGVAMAYWDETSDETLRLGIPKVLTSKTFPLDGQQIKNPLYSYVLQKQVNDAVQGDENRYTKPVGYETVRYPLSGLVGTAEAREETRAHNADFPDPVKNTELLNQNVLAWLKGKDVSPTDPNPSKFGIYWQFENCLSAPNYTAFSNTTSAAAWNKANKGLTTALEAPHNDVHLAVGGFDVPNQGQAGQIPGANGDMGENNTAGLDPIFFFHHCNVDRMFWLWQVQNGYTEHFDIIPGYAGTSSSNLPAGQGPAVGQHADEELTMDSHLYPFLKDPGDPHSFFSSRDCINIEKQLGVTYSPGSLVAKKLRFASLAEKSVKKLRVYGINRDLFSGSFVISAYAVIHGKRHFLGYQSILSRWNVKHCQNCQTHLGVEAFFDLSDLSEEEIKAADFQVEIQHRGSALPKALQYQTEVID</sequence>
<dbReference type="EMBL" id="AMRI01000014">
    <property type="protein sequence ID" value="EKE72416.1"/>
    <property type="molecule type" value="Genomic_DNA"/>
</dbReference>
<keyword evidence="6" id="KW-1185">Reference proteome</keyword>
<dbReference type="PANTHER" id="PTHR11474">
    <property type="entry name" value="TYROSINASE FAMILY MEMBER"/>
    <property type="match status" value="1"/>
</dbReference>
<dbReference type="PATRIC" id="fig|745411.4.peg.2221"/>
<dbReference type="Gene3D" id="1.10.1280.10">
    <property type="entry name" value="Di-copper center containing domain from catechol oxidase"/>
    <property type="match status" value="1"/>
</dbReference>
<dbReference type="Pfam" id="PF00264">
    <property type="entry name" value="Tyrosinase"/>
    <property type="match status" value="1"/>
</dbReference>
<gene>
    <name evidence="5" type="ORF">B3C1_11307</name>
</gene>
<keyword evidence="2" id="KW-0186">Copper</keyword>
<dbReference type="PRINTS" id="PR00092">
    <property type="entry name" value="TYROSINASE"/>
</dbReference>
<dbReference type="Proteomes" id="UP000006755">
    <property type="component" value="Unassembled WGS sequence"/>
</dbReference>
<feature type="domain" description="Tyrosinase copper-binding" evidence="4">
    <location>
        <begin position="303"/>
        <end position="314"/>
    </location>
</feature>
<dbReference type="PROSITE" id="PS00498">
    <property type="entry name" value="TYROSINASE_2"/>
    <property type="match status" value="1"/>
</dbReference>
<dbReference type="STRING" id="745411.B3C1_11307"/>
<evidence type="ECO:0000313" key="6">
    <source>
        <dbReference type="Proteomes" id="UP000006755"/>
    </source>
</evidence>
<dbReference type="InterPro" id="IPR050316">
    <property type="entry name" value="Tyrosinase/Hemocyanin"/>
</dbReference>
<evidence type="ECO:0000259" key="4">
    <source>
        <dbReference type="PROSITE" id="PS00498"/>
    </source>
</evidence>
<feature type="domain" description="Tyrosinase copper-binding" evidence="3">
    <location>
        <begin position="74"/>
        <end position="91"/>
    </location>
</feature>
<dbReference type="PROSITE" id="PS00497">
    <property type="entry name" value="TYROSINASE_1"/>
    <property type="match status" value="1"/>
</dbReference>
<dbReference type="GO" id="GO:0046872">
    <property type="term" value="F:metal ion binding"/>
    <property type="evidence" value="ECO:0007669"/>
    <property type="project" value="UniProtKB-KW"/>
</dbReference>
<accession>K2IQE7</accession>
<reference evidence="5 6" key="1">
    <citation type="journal article" date="2012" name="J. Bacteriol.">
        <title>Genome Sequence of Gallaecimonas xiamenensis Type Strain 3-C-1.</title>
        <authorList>
            <person name="Lai Q."/>
            <person name="Wang L."/>
            <person name="Wang W."/>
            <person name="Shao Z."/>
        </authorList>
    </citation>
    <scope>NUCLEOTIDE SEQUENCE [LARGE SCALE GENOMIC DNA]</scope>
    <source>
        <strain evidence="5 6">3-C-1</strain>
    </source>
</reference>
<evidence type="ECO:0000256" key="1">
    <source>
        <dbReference type="ARBA" id="ARBA00022723"/>
    </source>
</evidence>